<dbReference type="PANTHER" id="PTHR43072">
    <property type="entry name" value="N-ACETYLTRANSFERASE"/>
    <property type="match status" value="1"/>
</dbReference>
<evidence type="ECO:0000259" key="2">
    <source>
        <dbReference type="PROSITE" id="PS51186"/>
    </source>
</evidence>
<keyword evidence="4" id="KW-1185">Reference proteome</keyword>
<proteinExistence type="predicted"/>
<feature type="compositionally biased region" description="Basic residues" evidence="1">
    <location>
        <begin position="107"/>
        <end position="122"/>
    </location>
</feature>
<dbReference type="Proteomes" id="UP000831327">
    <property type="component" value="Chromosome"/>
</dbReference>
<gene>
    <name evidence="3" type="ORF">Rmf_43650</name>
</gene>
<name>A0ABM7Y8Q7_9PROT</name>
<evidence type="ECO:0000256" key="1">
    <source>
        <dbReference type="SAM" id="MobiDB-lite"/>
    </source>
</evidence>
<evidence type="ECO:0000313" key="3">
    <source>
        <dbReference type="EMBL" id="BDG74436.1"/>
    </source>
</evidence>
<sequence length="311" mass="32956">MWSPRLERRAPDIREAPPHAAEPRAPACDCGSKGVADDPDSLSDCFRGASVSTCSTRQPKNPSASTLISVENLADPIGFEPTTSAFGGQRSIQLSYGSSHAAIPQATRRRKPRAPSRNRHVIRLSGPIGRRHPPAKSAPTIRPSRDADLPAITAIYAHWVTHGLASFELDPPGQDEMALRRAAVLAAGYPYFVAEHDGRVTGYAYASAYRARPAYRFAVENSVYVAPGSTRDGAGAALLDALVAECTNRGFRLMIAVIGDSANAPSIGLHARAGFARAGLLPAVGWKHGRWVDSVLMTRPLGAGPATPPAG</sequence>
<dbReference type="InterPro" id="IPR016181">
    <property type="entry name" value="Acyl_CoA_acyltransferase"/>
</dbReference>
<dbReference type="PANTHER" id="PTHR43072:SF8">
    <property type="entry name" value="ACYLTRANSFERASE FABY-RELATED"/>
    <property type="match status" value="1"/>
</dbReference>
<feature type="region of interest" description="Disordered" evidence="1">
    <location>
        <begin position="1"/>
        <end position="39"/>
    </location>
</feature>
<feature type="region of interest" description="Disordered" evidence="1">
    <location>
        <begin position="98"/>
        <end position="144"/>
    </location>
</feature>
<dbReference type="CDD" id="cd04301">
    <property type="entry name" value="NAT_SF"/>
    <property type="match status" value="1"/>
</dbReference>
<dbReference type="SUPFAM" id="SSF55729">
    <property type="entry name" value="Acyl-CoA N-acyltransferases (Nat)"/>
    <property type="match status" value="1"/>
</dbReference>
<dbReference type="EMBL" id="AP025637">
    <property type="protein sequence ID" value="BDG74436.1"/>
    <property type="molecule type" value="Genomic_DNA"/>
</dbReference>
<evidence type="ECO:0000313" key="4">
    <source>
        <dbReference type="Proteomes" id="UP000831327"/>
    </source>
</evidence>
<dbReference type="Gene3D" id="3.40.630.30">
    <property type="match status" value="1"/>
</dbReference>
<feature type="compositionally biased region" description="Basic and acidic residues" evidence="1">
    <location>
        <begin position="1"/>
        <end position="17"/>
    </location>
</feature>
<dbReference type="InterPro" id="IPR000182">
    <property type="entry name" value="GNAT_dom"/>
</dbReference>
<dbReference type="PROSITE" id="PS51186">
    <property type="entry name" value="GNAT"/>
    <property type="match status" value="1"/>
</dbReference>
<protein>
    <recommendedName>
        <fullName evidence="2">N-acetyltransferase domain-containing protein</fullName>
    </recommendedName>
</protein>
<dbReference type="Pfam" id="PF00583">
    <property type="entry name" value="Acetyltransf_1"/>
    <property type="match status" value="1"/>
</dbReference>
<accession>A0ABM7Y8Q7</accession>
<organism evidence="3 4">
    <name type="scientific">Roseomonas fluvialis</name>
    <dbReference type="NCBI Taxonomy" id="1750527"/>
    <lineage>
        <taxon>Bacteria</taxon>
        <taxon>Pseudomonadati</taxon>
        <taxon>Pseudomonadota</taxon>
        <taxon>Alphaproteobacteria</taxon>
        <taxon>Acetobacterales</taxon>
        <taxon>Roseomonadaceae</taxon>
        <taxon>Roseomonas</taxon>
    </lineage>
</organism>
<reference evidence="3 4" key="1">
    <citation type="journal article" date="2016" name="Microbes Environ.">
        <title>Phylogenetically diverse aerobic anoxygenic phototrophic bacteria isolated from epilithic biofilms in Tama river, Japan.</title>
        <authorList>
            <person name="Hirose S."/>
            <person name="Matsuura K."/>
            <person name="Haruta S."/>
        </authorList>
    </citation>
    <scope>NUCLEOTIDE SEQUENCE [LARGE SCALE GENOMIC DNA]</scope>
    <source>
        <strain evidence="3 4">S08</strain>
    </source>
</reference>
<feature type="domain" description="N-acetyltransferase" evidence="2">
    <location>
        <begin position="139"/>
        <end position="302"/>
    </location>
</feature>